<sequence>MRRYTPQQRNPDLAARLEAMGLVNVRTYPDGLAYAEDTDGTPRTFSYTRAGLVETTSAEWGAEQLALGGME</sequence>
<name>A0A6M3LMZ3_9ZZZZ</name>
<accession>A0A6M3LMZ3</accession>
<dbReference type="EMBL" id="MT142214">
    <property type="protein sequence ID" value="QJA76259.1"/>
    <property type="molecule type" value="Genomic_DNA"/>
</dbReference>
<dbReference type="EMBL" id="MT143277">
    <property type="protein sequence ID" value="QJA94992.1"/>
    <property type="molecule type" value="Genomic_DNA"/>
</dbReference>
<protein>
    <submittedName>
        <fullName evidence="2">Uncharacterized protein</fullName>
    </submittedName>
</protein>
<gene>
    <name evidence="1" type="ORF">MM415A01546_0013</name>
    <name evidence="2" type="ORF">MM415B03685_0009</name>
</gene>
<organism evidence="2">
    <name type="scientific">viral metagenome</name>
    <dbReference type="NCBI Taxonomy" id="1070528"/>
    <lineage>
        <taxon>unclassified sequences</taxon>
        <taxon>metagenomes</taxon>
        <taxon>organismal metagenomes</taxon>
    </lineage>
</organism>
<evidence type="ECO:0000313" key="1">
    <source>
        <dbReference type="EMBL" id="QJA76259.1"/>
    </source>
</evidence>
<dbReference type="AlphaFoldDB" id="A0A6M3LMZ3"/>
<evidence type="ECO:0000313" key="2">
    <source>
        <dbReference type="EMBL" id="QJA94992.1"/>
    </source>
</evidence>
<proteinExistence type="predicted"/>
<reference evidence="2" key="1">
    <citation type="submission" date="2020-03" db="EMBL/GenBank/DDBJ databases">
        <title>The deep terrestrial virosphere.</title>
        <authorList>
            <person name="Holmfeldt K."/>
            <person name="Nilsson E."/>
            <person name="Simone D."/>
            <person name="Lopez-Fernandez M."/>
            <person name="Wu X."/>
            <person name="de Brujin I."/>
            <person name="Lundin D."/>
            <person name="Andersson A."/>
            <person name="Bertilsson S."/>
            <person name="Dopson M."/>
        </authorList>
    </citation>
    <scope>NUCLEOTIDE SEQUENCE</scope>
    <source>
        <strain evidence="1">MM415A01546</strain>
        <strain evidence="2">MM415B03685</strain>
    </source>
</reference>